<proteinExistence type="predicted"/>
<dbReference type="EMBL" id="BAAFRS010000340">
    <property type="protein sequence ID" value="GAB1227481.1"/>
    <property type="molecule type" value="Genomic_DNA"/>
</dbReference>
<dbReference type="PANTHER" id="PTHR15157">
    <property type="entry name" value="UV RADIATION RESISTANCE-ASSOCIATED GENE PROTEIN"/>
    <property type="match status" value="1"/>
</dbReference>
<sequence>MQLQMSCSHDQLMELIRLRNAINSRKEECADLEAKISNILSQKSEGTTLSEKLQRLEELQLKRIELQSRKQTLMKQNEDLKIFIEGESQKLMKSVELMEKVQKKEMKEVLENSVQVLSIAEELERQHKELQNKVFQLKKELINQLKKIYSLKQRPDDKLTQPIMLLNGVVIPNKIGSQELELMNEVYGDIAHIINLLARYFDVSLKYPLHPNAMYSLISVRGKQQQTLPLYSKTVNQQAYRTALTYLNYDIDQLLLYFGTEQWEAAAHAQPIEKVYSIYQCCDKCFNTTDTTE</sequence>
<comment type="caution">
    <text evidence="3">The sequence shown here is derived from an EMBL/GenBank/DDBJ whole genome shotgun (WGS) entry which is preliminary data.</text>
</comment>
<name>A0ABQ0DX93_9EUKA</name>
<reference evidence="3 4" key="1">
    <citation type="journal article" date="2019" name="PLoS Negl. Trop. Dis.">
        <title>Whole genome sequencing of Entamoeba nuttalli reveals mammalian host-related molecular signatures and a novel octapeptide-repeat surface protein.</title>
        <authorList>
            <person name="Tanaka M."/>
            <person name="Makiuchi T."/>
            <person name="Komiyama T."/>
            <person name="Shiina T."/>
            <person name="Osaki K."/>
            <person name="Tachibana H."/>
        </authorList>
    </citation>
    <scope>NUCLEOTIDE SEQUENCE [LARGE SCALE GENOMIC DNA]</scope>
    <source>
        <strain evidence="3 4">P19-061405</strain>
    </source>
</reference>
<evidence type="ECO:0000256" key="2">
    <source>
        <dbReference type="SAM" id="Coils"/>
    </source>
</evidence>
<evidence type="ECO:0000313" key="4">
    <source>
        <dbReference type="Proteomes" id="UP001628156"/>
    </source>
</evidence>
<keyword evidence="1 2" id="KW-0175">Coiled coil</keyword>
<evidence type="ECO:0000313" key="3">
    <source>
        <dbReference type="EMBL" id="GAB1227481.1"/>
    </source>
</evidence>
<dbReference type="Proteomes" id="UP001628156">
    <property type="component" value="Unassembled WGS sequence"/>
</dbReference>
<feature type="coiled-coil region" evidence="2">
    <location>
        <begin position="113"/>
        <end position="147"/>
    </location>
</feature>
<accession>A0ABQ0DX93</accession>
<dbReference type="PANTHER" id="PTHR15157:SF5">
    <property type="entry name" value="UV RADIATION RESISTANCE-ASSOCIATED GENE PROTEIN"/>
    <property type="match status" value="1"/>
</dbReference>
<feature type="coiled-coil region" evidence="2">
    <location>
        <begin position="15"/>
        <end position="76"/>
    </location>
</feature>
<gene>
    <name evidence="3" type="ORF">ENUP19_0340G0067</name>
</gene>
<organism evidence="3 4">
    <name type="scientific">Entamoeba nuttalli</name>
    <dbReference type="NCBI Taxonomy" id="412467"/>
    <lineage>
        <taxon>Eukaryota</taxon>
        <taxon>Amoebozoa</taxon>
        <taxon>Evosea</taxon>
        <taxon>Archamoebae</taxon>
        <taxon>Mastigamoebida</taxon>
        <taxon>Entamoebidae</taxon>
        <taxon>Entamoeba</taxon>
    </lineage>
</organism>
<evidence type="ECO:0000256" key="1">
    <source>
        <dbReference type="ARBA" id="ARBA00023054"/>
    </source>
</evidence>
<protein>
    <submittedName>
        <fullName evidence="3">Uncharacterized protein</fullName>
    </submittedName>
</protein>
<keyword evidence="4" id="KW-1185">Reference proteome</keyword>